<comment type="caution">
    <text evidence="1">The sequence shown here is derived from an EMBL/GenBank/DDBJ whole genome shotgun (WGS) entry which is preliminary data.</text>
</comment>
<proteinExistence type="predicted"/>
<organism evidence="1 2">
    <name type="scientific">Peronospora matthiolae</name>
    <dbReference type="NCBI Taxonomy" id="2874970"/>
    <lineage>
        <taxon>Eukaryota</taxon>
        <taxon>Sar</taxon>
        <taxon>Stramenopiles</taxon>
        <taxon>Oomycota</taxon>
        <taxon>Peronosporomycetes</taxon>
        <taxon>Peronosporales</taxon>
        <taxon>Peronosporaceae</taxon>
        <taxon>Peronospora</taxon>
    </lineage>
</organism>
<reference evidence="1" key="1">
    <citation type="submission" date="2024-01" db="EMBL/GenBank/DDBJ databases">
        <authorList>
            <person name="Webb A."/>
        </authorList>
    </citation>
    <scope>NUCLEOTIDE SEQUENCE</scope>
    <source>
        <strain evidence="1">Pm1</strain>
    </source>
</reference>
<dbReference type="AlphaFoldDB" id="A0AAV1TJL3"/>
<dbReference type="Proteomes" id="UP001162060">
    <property type="component" value="Unassembled WGS sequence"/>
</dbReference>
<protein>
    <submittedName>
        <fullName evidence="1">Uncharacterized protein</fullName>
    </submittedName>
</protein>
<name>A0AAV1TJL3_9STRA</name>
<evidence type="ECO:0000313" key="2">
    <source>
        <dbReference type="Proteomes" id="UP001162060"/>
    </source>
</evidence>
<gene>
    <name evidence="1" type="ORF">PM001_LOCUS7809</name>
</gene>
<dbReference type="EMBL" id="CAKLBY020000066">
    <property type="protein sequence ID" value="CAK7922638.1"/>
    <property type="molecule type" value="Genomic_DNA"/>
</dbReference>
<evidence type="ECO:0000313" key="1">
    <source>
        <dbReference type="EMBL" id="CAK7922638.1"/>
    </source>
</evidence>
<accession>A0AAV1TJL3</accession>
<sequence>MELDKPLRLHYHKELHHLPAQHTGRAWSYLGKGNLSDDRKRSAGFRWPIIIRASCYEEPHTLTPRKRAWNSKARA</sequence>